<dbReference type="Proteomes" id="UP000287224">
    <property type="component" value="Unassembled WGS sequence"/>
</dbReference>
<proteinExistence type="predicted"/>
<comment type="caution">
    <text evidence="1">The sequence shown here is derived from an EMBL/GenBank/DDBJ whole genome shotgun (WGS) entry which is preliminary data.</text>
</comment>
<dbReference type="AlphaFoldDB" id="A0A401ZDC5"/>
<reference evidence="2" key="1">
    <citation type="submission" date="2018-12" db="EMBL/GenBank/DDBJ databases">
        <title>Tengunoibacter tsumagoiensis gen. nov., sp. nov., Dictyobacter kobayashii sp. nov., D. alpinus sp. nov., and D. joshuensis sp. nov. and description of Dictyobacteraceae fam. nov. within the order Ktedonobacterales isolated from Tengu-no-mugimeshi.</title>
        <authorList>
            <person name="Wang C.M."/>
            <person name="Zheng Y."/>
            <person name="Sakai Y."/>
            <person name="Toyoda A."/>
            <person name="Minakuchi Y."/>
            <person name="Abe K."/>
            <person name="Yokota A."/>
            <person name="Yabe S."/>
        </authorList>
    </citation>
    <scope>NUCLEOTIDE SEQUENCE [LARGE SCALE GENOMIC DNA]</scope>
    <source>
        <strain evidence="2">S-27</strain>
    </source>
</reference>
<dbReference type="EMBL" id="BIFQ01000001">
    <property type="protein sequence ID" value="GCE04877.1"/>
    <property type="molecule type" value="Genomic_DNA"/>
</dbReference>
<sequence>MARAQSILQRFSMRKKAPVTLNAWAKDRIALDKFPLTGIQFVSRKTGSKWGYTVNTAHTNSIYRRAKKLFLCGDLPT</sequence>
<organism evidence="1 2">
    <name type="scientific">Dictyobacter aurantiacus</name>
    <dbReference type="NCBI Taxonomy" id="1936993"/>
    <lineage>
        <taxon>Bacteria</taxon>
        <taxon>Bacillati</taxon>
        <taxon>Chloroflexota</taxon>
        <taxon>Ktedonobacteria</taxon>
        <taxon>Ktedonobacterales</taxon>
        <taxon>Dictyobacteraceae</taxon>
        <taxon>Dictyobacter</taxon>
    </lineage>
</organism>
<keyword evidence="2" id="KW-1185">Reference proteome</keyword>
<name>A0A401ZDC5_9CHLR</name>
<gene>
    <name evidence="1" type="ORF">KDAU_22060</name>
</gene>
<evidence type="ECO:0000313" key="1">
    <source>
        <dbReference type="EMBL" id="GCE04877.1"/>
    </source>
</evidence>
<accession>A0A401ZDC5</accession>
<protein>
    <submittedName>
        <fullName evidence="1">Uncharacterized protein</fullName>
    </submittedName>
</protein>
<evidence type="ECO:0000313" key="2">
    <source>
        <dbReference type="Proteomes" id="UP000287224"/>
    </source>
</evidence>